<evidence type="ECO:0000256" key="1">
    <source>
        <dbReference type="SAM" id="Phobius"/>
    </source>
</evidence>
<dbReference type="Proteomes" id="UP001237642">
    <property type="component" value="Unassembled WGS sequence"/>
</dbReference>
<comment type="caution">
    <text evidence="2">The sequence shown here is derived from an EMBL/GenBank/DDBJ whole genome shotgun (WGS) entry which is preliminary data.</text>
</comment>
<gene>
    <name evidence="2" type="ORF">POM88_042048</name>
</gene>
<evidence type="ECO:0000313" key="2">
    <source>
        <dbReference type="EMBL" id="KAK1366487.1"/>
    </source>
</evidence>
<dbReference type="AlphaFoldDB" id="A0AAD8HFI9"/>
<feature type="transmembrane region" description="Helical" evidence="1">
    <location>
        <begin position="71"/>
        <end position="96"/>
    </location>
</feature>
<accession>A0AAD8HFI9</accession>
<keyword evidence="1" id="KW-0812">Transmembrane</keyword>
<name>A0AAD8HFI9_9APIA</name>
<dbReference type="EMBL" id="JAUIZM010000009">
    <property type="protein sequence ID" value="KAK1366487.1"/>
    <property type="molecule type" value="Genomic_DNA"/>
</dbReference>
<evidence type="ECO:0000313" key="3">
    <source>
        <dbReference type="Proteomes" id="UP001237642"/>
    </source>
</evidence>
<keyword evidence="3" id="KW-1185">Reference proteome</keyword>
<reference evidence="2" key="1">
    <citation type="submission" date="2023-02" db="EMBL/GenBank/DDBJ databases">
        <title>Genome of toxic invasive species Heracleum sosnowskyi carries increased number of genes despite the absence of recent whole-genome duplications.</title>
        <authorList>
            <person name="Schelkunov M."/>
            <person name="Shtratnikova V."/>
            <person name="Makarenko M."/>
            <person name="Klepikova A."/>
            <person name="Omelchenko D."/>
            <person name="Novikova G."/>
            <person name="Obukhova E."/>
            <person name="Bogdanov V."/>
            <person name="Penin A."/>
            <person name="Logacheva M."/>
        </authorList>
    </citation>
    <scope>NUCLEOTIDE SEQUENCE</scope>
    <source>
        <strain evidence="2">Hsosn_3</strain>
        <tissue evidence="2">Leaf</tissue>
    </source>
</reference>
<keyword evidence="1" id="KW-1133">Transmembrane helix</keyword>
<organism evidence="2 3">
    <name type="scientific">Heracleum sosnowskyi</name>
    <dbReference type="NCBI Taxonomy" id="360622"/>
    <lineage>
        <taxon>Eukaryota</taxon>
        <taxon>Viridiplantae</taxon>
        <taxon>Streptophyta</taxon>
        <taxon>Embryophyta</taxon>
        <taxon>Tracheophyta</taxon>
        <taxon>Spermatophyta</taxon>
        <taxon>Magnoliopsida</taxon>
        <taxon>eudicotyledons</taxon>
        <taxon>Gunneridae</taxon>
        <taxon>Pentapetalae</taxon>
        <taxon>asterids</taxon>
        <taxon>campanulids</taxon>
        <taxon>Apiales</taxon>
        <taxon>Apiaceae</taxon>
        <taxon>Apioideae</taxon>
        <taxon>apioid superclade</taxon>
        <taxon>Tordylieae</taxon>
        <taxon>Tordyliinae</taxon>
        <taxon>Heracleum</taxon>
    </lineage>
</organism>
<keyword evidence="1" id="KW-0472">Membrane</keyword>
<proteinExistence type="predicted"/>
<reference evidence="2" key="2">
    <citation type="submission" date="2023-05" db="EMBL/GenBank/DDBJ databases">
        <authorList>
            <person name="Schelkunov M.I."/>
        </authorList>
    </citation>
    <scope>NUCLEOTIDE SEQUENCE</scope>
    <source>
        <strain evidence="2">Hsosn_3</strain>
        <tissue evidence="2">Leaf</tissue>
    </source>
</reference>
<sequence>MAYGFKIDWSKIFCARCNLRAYSFCQALNADYTCFYDCDLYDMTTDAFLPLCWRQNLDGISEILKGNRFTIAAVAGLILAARFTIGLPFLGALLIYRSKKRHLSVQGRAPVAHRIVLMIASTSIHGEYSCCD</sequence>
<protein>
    <submittedName>
        <fullName evidence="2">Uncharacterized protein</fullName>
    </submittedName>
</protein>